<dbReference type="Proteomes" id="UP000366819">
    <property type="component" value="Unassembled WGS sequence"/>
</dbReference>
<evidence type="ECO:0000313" key="2">
    <source>
        <dbReference type="Proteomes" id="UP000366819"/>
    </source>
</evidence>
<dbReference type="RefSeq" id="WP_174989925.1">
    <property type="nucleotide sequence ID" value="NZ_CABPSN010000001.1"/>
</dbReference>
<accession>A0A5E4SHU4</accession>
<organism evidence="1 2">
    <name type="scientific">Pandoraea aquatica</name>
    <dbReference type="NCBI Taxonomy" id="2508290"/>
    <lineage>
        <taxon>Bacteria</taxon>
        <taxon>Pseudomonadati</taxon>
        <taxon>Pseudomonadota</taxon>
        <taxon>Betaproteobacteria</taxon>
        <taxon>Burkholderiales</taxon>
        <taxon>Burkholderiaceae</taxon>
        <taxon>Pandoraea</taxon>
    </lineage>
</organism>
<reference evidence="1 2" key="1">
    <citation type="submission" date="2019-08" db="EMBL/GenBank/DDBJ databases">
        <authorList>
            <person name="Peeters C."/>
        </authorList>
    </citation>
    <scope>NUCLEOTIDE SEQUENCE [LARGE SCALE GENOMIC DNA]</scope>
    <source>
        <strain evidence="1 2">LMG 31011</strain>
    </source>
</reference>
<dbReference type="InterPro" id="IPR009414">
    <property type="entry name" value="DUF1064"/>
</dbReference>
<name>A0A5E4SHU4_9BURK</name>
<sequence>MARKGLAFPESAISNGRVGTARIREQIGSTVVELASPAPAPLTQPILGMVAAKRSKYGNKPCELGGEKFDSEKEMHRWLVLTAEENAGLISGLLRQVSFEIAASVVIDGRKRPARHYVADFVYQRDGVTVIEDVKGFLTQMYRLKRHLMALQGLTITEIK</sequence>
<gene>
    <name evidence="1" type="ORF">PAQ31011_00808</name>
</gene>
<dbReference type="Pfam" id="PF06356">
    <property type="entry name" value="DUF1064"/>
    <property type="match status" value="1"/>
</dbReference>
<dbReference type="AlphaFoldDB" id="A0A5E4SHU4"/>
<evidence type="ECO:0000313" key="1">
    <source>
        <dbReference type="EMBL" id="VVD74761.1"/>
    </source>
</evidence>
<proteinExistence type="predicted"/>
<protein>
    <submittedName>
        <fullName evidence="1">Uncharacterized protein</fullName>
    </submittedName>
</protein>
<dbReference type="EMBL" id="CABPSN010000001">
    <property type="protein sequence ID" value="VVD74761.1"/>
    <property type="molecule type" value="Genomic_DNA"/>
</dbReference>
<keyword evidence="2" id="KW-1185">Reference proteome</keyword>